<dbReference type="Proteomes" id="UP000807469">
    <property type="component" value="Unassembled WGS sequence"/>
</dbReference>
<sequence>MTGMYSPTIGTWIFVGTSKLSISFTLKCMTPSSSSDSASNLKLALSKLFVGAGVRGMAMASDTLMVKISARLCWGRQIFVHSRAASRFQIAAPFQPMDLLLLNLSPILNIARNIINILGEMSSSIADDVVGKVERWHIRVSLGNWVNIS</sequence>
<name>A0A9P6CTF2_9AGAR</name>
<reference evidence="1" key="1">
    <citation type="submission" date="2020-11" db="EMBL/GenBank/DDBJ databases">
        <authorList>
            <consortium name="DOE Joint Genome Institute"/>
            <person name="Ahrendt S."/>
            <person name="Riley R."/>
            <person name="Andreopoulos W."/>
            <person name="Labutti K."/>
            <person name="Pangilinan J."/>
            <person name="Ruiz-Duenas F.J."/>
            <person name="Barrasa J.M."/>
            <person name="Sanchez-Garcia M."/>
            <person name="Camarero S."/>
            <person name="Miyauchi S."/>
            <person name="Serrano A."/>
            <person name="Linde D."/>
            <person name="Babiker R."/>
            <person name="Drula E."/>
            <person name="Ayuso-Fernandez I."/>
            <person name="Pacheco R."/>
            <person name="Padilla G."/>
            <person name="Ferreira P."/>
            <person name="Barriuso J."/>
            <person name="Kellner H."/>
            <person name="Castanera R."/>
            <person name="Alfaro M."/>
            <person name="Ramirez L."/>
            <person name="Pisabarro A.G."/>
            <person name="Kuo A."/>
            <person name="Tritt A."/>
            <person name="Lipzen A."/>
            <person name="He G."/>
            <person name="Yan M."/>
            <person name="Ng V."/>
            <person name="Cullen D."/>
            <person name="Martin F."/>
            <person name="Rosso M.-N."/>
            <person name="Henrissat B."/>
            <person name="Hibbett D."/>
            <person name="Martinez A.T."/>
            <person name="Grigoriev I.V."/>
        </authorList>
    </citation>
    <scope>NUCLEOTIDE SEQUENCE</scope>
    <source>
        <strain evidence="1">CIRM-BRFM 674</strain>
    </source>
</reference>
<evidence type="ECO:0000313" key="1">
    <source>
        <dbReference type="EMBL" id="KAF9472975.1"/>
    </source>
</evidence>
<keyword evidence="2" id="KW-1185">Reference proteome</keyword>
<evidence type="ECO:0000313" key="2">
    <source>
        <dbReference type="Proteomes" id="UP000807469"/>
    </source>
</evidence>
<dbReference type="EMBL" id="MU155481">
    <property type="protein sequence ID" value="KAF9472975.1"/>
    <property type="molecule type" value="Genomic_DNA"/>
</dbReference>
<accession>A0A9P6CTF2</accession>
<proteinExistence type="predicted"/>
<organism evidence="1 2">
    <name type="scientific">Pholiota conissans</name>
    <dbReference type="NCBI Taxonomy" id="109636"/>
    <lineage>
        <taxon>Eukaryota</taxon>
        <taxon>Fungi</taxon>
        <taxon>Dikarya</taxon>
        <taxon>Basidiomycota</taxon>
        <taxon>Agaricomycotina</taxon>
        <taxon>Agaricomycetes</taxon>
        <taxon>Agaricomycetidae</taxon>
        <taxon>Agaricales</taxon>
        <taxon>Agaricineae</taxon>
        <taxon>Strophariaceae</taxon>
        <taxon>Pholiota</taxon>
    </lineage>
</organism>
<gene>
    <name evidence="1" type="ORF">BDN70DRAFT_900127</name>
</gene>
<protein>
    <submittedName>
        <fullName evidence="1">Uncharacterized protein</fullName>
    </submittedName>
</protein>
<comment type="caution">
    <text evidence="1">The sequence shown here is derived from an EMBL/GenBank/DDBJ whole genome shotgun (WGS) entry which is preliminary data.</text>
</comment>
<dbReference type="AlphaFoldDB" id="A0A9P6CTF2"/>